<evidence type="ECO:0000256" key="2">
    <source>
        <dbReference type="PROSITE-ProRule" id="PRU00524"/>
    </source>
</evidence>
<accession>A0ABS6RVE0</accession>
<keyword evidence="5" id="KW-1185">Reference proteome</keyword>
<gene>
    <name evidence="4" type="ORF">HWQ67_01440</name>
</gene>
<organism evidence="4 5">
    <name type="scientific">Candidatus Magnetobacterium casense</name>
    <dbReference type="NCBI Taxonomy" id="1455061"/>
    <lineage>
        <taxon>Bacteria</taxon>
        <taxon>Pseudomonadati</taxon>
        <taxon>Nitrospirota</taxon>
        <taxon>Thermodesulfovibrionia</taxon>
        <taxon>Thermodesulfovibrionales</taxon>
        <taxon>Candidatus Magnetobacteriaceae</taxon>
        <taxon>Candidatus Magnetobacterium</taxon>
    </lineage>
</organism>
<name>A0ABS6RVE0_9BACT</name>
<proteinExistence type="predicted"/>
<dbReference type="RefSeq" id="WP_218250861.1">
    <property type="nucleotide sequence ID" value="NZ_JABXWD010000013.1"/>
</dbReference>
<dbReference type="PROSITE" id="PS51177">
    <property type="entry name" value="LUMAZINE_BIND"/>
    <property type="match status" value="2"/>
</dbReference>
<evidence type="ECO:0000313" key="5">
    <source>
        <dbReference type="Proteomes" id="UP001196980"/>
    </source>
</evidence>
<comment type="caution">
    <text evidence="4">The sequence shown here is derived from an EMBL/GenBank/DDBJ whole genome shotgun (WGS) entry which is preliminary data.</text>
</comment>
<evidence type="ECO:0000256" key="1">
    <source>
        <dbReference type="NCBIfam" id="TIGR00187"/>
    </source>
</evidence>
<dbReference type="EMBL" id="JABXWD010000013">
    <property type="protein sequence ID" value="MBV6340238.1"/>
    <property type="molecule type" value="Genomic_DNA"/>
</dbReference>
<dbReference type="InterPro" id="IPR026017">
    <property type="entry name" value="Lumazine-bd_dom"/>
</dbReference>
<dbReference type="PIRSF" id="PIRSF000498">
    <property type="entry name" value="Riboflavin_syn_A"/>
    <property type="match status" value="1"/>
</dbReference>
<sequence>MFTGIIEAIGDVVTFNRRHDVVQLGVRQESMAPRAAIGDSVAIDGVCLTVVRKESATMFFDVSHQTLKDTTFGEFRPGVRVNMESAMTLNNRLGGHLVTGHVDGVGRIRSKEQRGGGGFDLCVEASADILRYVIRKGSIAVDGISLTVAEVSATDFTVVIIPHTSMVTTLQVRVAGQRVNLEVDMIGKYVERFVLNYIGGGTEIVPATDDDKLLKKLKEEGFILPVKI</sequence>
<dbReference type="Proteomes" id="UP001196980">
    <property type="component" value="Unassembled WGS sequence"/>
</dbReference>
<dbReference type="NCBIfam" id="NF006767">
    <property type="entry name" value="PRK09289.1"/>
    <property type="match status" value="1"/>
</dbReference>
<dbReference type="CDD" id="cd00402">
    <property type="entry name" value="Riboflavin_synthase_like"/>
    <property type="match status" value="1"/>
</dbReference>
<dbReference type="PANTHER" id="PTHR21098">
    <property type="entry name" value="RIBOFLAVIN SYNTHASE ALPHA CHAIN"/>
    <property type="match status" value="1"/>
</dbReference>
<reference evidence="4 5" key="1">
    <citation type="journal article" date="2020" name="J Geophys Res Biogeosci">
        <title>Magnetotaxis as an Adaptation to Enable Bacterial Shuttling of Microbial Sulfur and Sulfur Cycling Across Aquatic Oxic#Anoxic Interfaces.</title>
        <authorList>
            <person name="Li J."/>
            <person name="Liu P."/>
            <person name="Wang J."/>
            <person name="Roberts A.P."/>
            <person name="Pan Y."/>
        </authorList>
    </citation>
    <scope>NUCLEOTIDE SEQUENCE [LARGE SCALE GENOMIC DNA]</scope>
    <source>
        <strain evidence="4 5">MYR-1_YQ</strain>
    </source>
</reference>
<feature type="repeat" description="Lumazine-binding" evidence="2">
    <location>
        <begin position="1"/>
        <end position="96"/>
    </location>
</feature>
<feature type="domain" description="Lumazine-binding" evidence="3">
    <location>
        <begin position="1"/>
        <end position="96"/>
    </location>
</feature>
<dbReference type="Pfam" id="PF00677">
    <property type="entry name" value="Lum_binding"/>
    <property type="match status" value="2"/>
</dbReference>
<protein>
    <recommendedName>
        <fullName evidence="1">Riboflavin synthase</fullName>
        <ecNumber evidence="1">2.5.1.9</ecNumber>
    </recommendedName>
</protein>
<evidence type="ECO:0000259" key="3">
    <source>
        <dbReference type="PROSITE" id="PS51177"/>
    </source>
</evidence>
<dbReference type="EC" id="2.5.1.9" evidence="1"/>
<evidence type="ECO:0000313" key="4">
    <source>
        <dbReference type="EMBL" id="MBV6340238.1"/>
    </source>
</evidence>
<dbReference type="PANTHER" id="PTHR21098:SF12">
    <property type="entry name" value="RIBOFLAVIN SYNTHASE"/>
    <property type="match status" value="1"/>
</dbReference>
<feature type="repeat" description="Lumazine-binding" evidence="2">
    <location>
        <begin position="97"/>
        <end position="194"/>
    </location>
</feature>
<keyword evidence="4" id="KW-0808">Transferase</keyword>
<dbReference type="InterPro" id="IPR001783">
    <property type="entry name" value="Lumazine-bd"/>
</dbReference>
<feature type="domain" description="Lumazine-binding" evidence="3">
    <location>
        <begin position="97"/>
        <end position="194"/>
    </location>
</feature>
<dbReference type="NCBIfam" id="TIGR00187">
    <property type="entry name" value="ribE"/>
    <property type="match status" value="1"/>
</dbReference>
<dbReference type="GO" id="GO:0004746">
    <property type="term" value="F:riboflavin synthase activity"/>
    <property type="evidence" value="ECO:0007669"/>
    <property type="project" value="UniProtKB-EC"/>
</dbReference>